<proteinExistence type="predicted"/>
<dbReference type="PANTHER" id="PTHR30250:SF26">
    <property type="entry name" value="PSMA PROTEIN"/>
    <property type="match status" value="1"/>
</dbReference>
<comment type="subcellular location">
    <subcellularLocation>
        <location evidence="1">Cell membrane</location>
        <topology evidence="1">Multi-pass membrane protein</topology>
    </subcellularLocation>
</comment>
<evidence type="ECO:0000256" key="6">
    <source>
        <dbReference type="SAM" id="Phobius"/>
    </source>
</evidence>
<keyword evidence="3 6" id="KW-0812">Transmembrane</keyword>
<feature type="transmembrane region" description="Helical" evidence="6">
    <location>
        <begin position="311"/>
        <end position="328"/>
    </location>
</feature>
<feature type="transmembrane region" description="Helical" evidence="6">
    <location>
        <begin position="12"/>
        <end position="36"/>
    </location>
</feature>
<evidence type="ECO:0000256" key="2">
    <source>
        <dbReference type="ARBA" id="ARBA00022475"/>
    </source>
</evidence>
<evidence type="ECO:0000313" key="7">
    <source>
        <dbReference type="EMBL" id="RGO09956.1"/>
    </source>
</evidence>
<dbReference type="PANTHER" id="PTHR30250">
    <property type="entry name" value="PST FAMILY PREDICTED COLANIC ACID TRANSPORTER"/>
    <property type="match status" value="1"/>
</dbReference>
<dbReference type="GeneID" id="94017028"/>
<feature type="transmembrane region" description="Helical" evidence="6">
    <location>
        <begin position="402"/>
        <end position="421"/>
    </location>
</feature>
<feature type="transmembrane region" description="Helical" evidence="6">
    <location>
        <begin position="93"/>
        <end position="115"/>
    </location>
</feature>
<evidence type="ECO:0008006" key="9">
    <source>
        <dbReference type="Google" id="ProtNLM"/>
    </source>
</evidence>
<dbReference type="RefSeq" id="WP_004610417.1">
    <property type="nucleotide sequence ID" value="NZ_CABKNM010000002.1"/>
</dbReference>
<dbReference type="GO" id="GO:0005886">
    <property type="term" value="C:plasma membrane"/>
    <property type="evidence" value="ECO:0007669"/>
    <property type="project" value="UniProtKB-SubCell"/>
</dbReference>
<feature type="transmembrane region" description="Helical" evidence="6">
    <location>
        <begin position="340"/>
        <end position="358"/>
    </location>
</feature>
<gene>
    <name evidence="7" type="ORF">DXB31_06345</name>
</gene>
<dbReference type="InterPro" id="IPR050833">
    <property type="entry name" value="Poly_Biosynth_Transport"/>
</dbReference>
<dbReference type="EMBL" id="QSVF01000012">
    <property type="protein sequence ID" value="RGO09956.1"/>
    <property type="molecule type" value="Genomic_DNA"/>
</dbReference>
<feature type="transmembrane region" description="Helical" evidence="6">
    <location>
        <begin position="379"/>
        <end position="396"/>
    </location>
</feature>
<organism evidence="7 8">
    <name type="scientific">Thomasclavelia spiroformis</name>
    <dbReference type="NCBI Taxonomy" id="29348"/>
    <lineage>
        <taxon>Bacteria</taxon>
        <taxon>Bacillati</taxon>
        <taxon>Bacillota</taxon>
        <taxon>Erysipelotrichia</taxon>
        <taxon>Erysipelotrichales</taxon>
        <taxon>Coprobacillaceae</taxon>
        <taxon>Thomasclavelia</taxon>
    </lineage>
</organism>
<comment type="caution">
    <text evidence="7">The sequence shown here is derived from an EMBL/GenBank/DDBJ whole genome shotgun (WGS) entry which is preliminary data.</text>
</comment>
<feature type="transmembrane region" description="Helical" evidence="6">
    <location>
        <begin position="277"/>
        <end position="295"/>
    </location>
</feature>
<evidence type="ECO:0000256" key="1">
    <source>
        <dbReference type="ARBA" id="ARBA00004651"/>
    </source>
</evidence>
<keyword evidence="2" id="KW-1003">Cell membrane</keyword>
<name>A0A3E5FQB6_9FIRM</name>
<dbReference type="AlphaFoldDB" id="A0A3E5FQB6"/>
<feature type="transmembrane region" description="Helical" evidence="6">
    <location>
        <begin position="472"/>
        <end position="494"/>
    </location>
</feature>
<dbReference type="InterPro" id="IPR002797">
    <property type="entry name" value="Polysacc_synth"/>
</dbReference>
<feature type="transmembrane region" description="Helical" evidence="6">
    <location>
        <begin position="442"/>
        <end position="460"/>
    </location>
</feature>
<feature type="transmembrane region" description="Helical" evidence="6">
    <location>
        <begin position="127"/>
        <end position="144"/>
    </location>
</feature>
<evidence type="ECO:0000256" key="5">
    <source>
        <dbReference type="ARBA" id="ARBA00023136"/>
    </source>
</evidence>
<dbReference type="Proteomes" id="UP000261087">
    <property type="component" value="Unassembled WGS sequence"/>
</dbReference>
<sequence>MTESRTKKTLRNTWFSFIYKISDVVLAFILRTIFIHTLDKAYLGLNGLFTNIMTVLSLMELGVGSAIVFSLYKPLAEKDGGKIAALMQIYKKTYNIIGILVCVVGLVITPFLKYIVNLPNNVSDIYLIYWLSIANTAVTYFLAYRRSLLMADQRNDINIKNQIIFRFTRFIALAIILVTTHNFILYLIADVINTLISNISITCTIKKKYAYVDKAVIEPLTKEEKQDITKYMASGIFSKIGQTIVTSTDNIIISTYLNTLLVGIYSNYSMVINGFDTMIYLFFSNITASIGNFALKKEKEDSEKLFKKINFANYLLAFIVTICMYSLISPFIEMWLGKDFLLSEITVTIIVLNFYISINQYCIANFMGAVGKLYYINRYRSLIEGIVNLFSSVILVKYTNLGITGVFLGTTICFLSGRVWMDAHTIYKHWFKTSFNNYLKMYIKRLVFCFVIALCSKYIIKKFLYLVGLNFFTWLCSALICLIISGTVLILVYAKTDEFKYYLNLIRNIKNKI</sequence>
<keyword evidence="4 6" id="KW-1133">Transmembrane helix</keyword>
<evidence type="ECO:0000256" key="3">
    <source>
        <dbReference type="ARBA" id="ARBA00022692"/>
    </source>
</evidence>
<evidence type="ECO:0000256" key="4">
    <source>
        <dbReference type="ARBA" id="ARBA00022989"/>
    </source>
</evidence>
<reference evidence="7 8" key="1">
    <citation type="submission" date="2018-08" db="EMBL/GenBank/DDBJ databases">
        <title>A genome reference for cultivated species of the human gut microbiota.</title>
        <authorList>
            <person name="Zou Y."/>
            <person name="Xue W."/>
            <person name="Luo G."/>
        </authorList>
    </citation>
    <scope>NUCLEOTIDE SEQUENCE [LARGE SCALE GENOMIC DNA]</scope>
    <source>
        <strain evidence="7 8">OM02-6</strain>
    </source>
</reference>
<evidence type="ECO:0000313" key="8">
    <source>
        <dbReference type="Proteomes" id="UP000261087"/>
    </source>
</evidence>
<feature type="transmembrane region" description="Helical" evidence="6">
    <location>
        <begin position="170"/>
        <end position="189"/>
    </location>
</feature>
<accession>A0A3E5FQB6</accession>
<keyword evidence="5 6" id="KW-0472">Membrane</keyword>
<dbReference type="Pfam" id="PF01943">
    <property type="entry name" value="Polysacc_synt"/>
    <property type="match status" value="1"/>
</dbReference>
<protein>
    <recommendedName>
        <fullName evidence="9">Transporter</fullName>
    </recommendedName>
</protein>
<feature type="transmembrane region" description="Helical" evidence="6">
    <location>
        <begin position="48"/>
        <end position="72"/>
    </location>
</feature>